<dbReference type="EMBL" id="JABSTQ010010346">
    <property type="protein sequence ID" value="KAG0421590.1"/>
    <property type="molecule type" value="Genomic_DNA"/>
</dbReference>
<proteinExistence type="predicted"/>
<dbReference type="Proteomes" id="UP000805193">
    <property type="component" value="Unassembled WGS sequence"/>
</dbReference>
<accession>A0AC60PMP0</accession>
<gene>
    <name evidence="1" type="ORF">HPB47_002552</name>
</gene>
<evidence type="ECO:0000313" key="1">
    <source>
        <dbReference type="EMBL" id="KAG0421590.1"/>
    </source>
</evidence>
<evidence type="ECO:0000313" key="2">
    <source>
        <dbReference type="Proteomes" id="UP000805193"/>
    </source>
</evidence>
<keyword evidence="2" id="KW-1185">Reference proteome</keyword>
<name>A0AC60PMP0_IXOPE</name>
<protein>
    <submittedName>
        <fullName evidence="1">Uncharacterized protein</fullName>
    </submittedName>
</protein>
<sequence>MVTRARTSTSNRKGRDIRQLDTSASVTSFVGTSGPLWMRGRDRTRTLNTPVEGELQAPPEPSRRGSVAPPVCRPSPCFTVVEELLPFVGRRRTCSGDALFPDDFIPGECVSVTSVRLGNPGAGLPAPSRRVRQGRGVTFRALVPGGSNPVLGRHPAPGVVPRAQAPRTHLRAAAGAESGPRGRPGGKPWVRTSLESPRKGTHHANPATAPCAPTVGNPGAQARKSEKKTGADVPARVPDCDWCCGGRPVNGGTGGGKKTAPPTSPSPPVREKFPVYLSPFLAAERRAGGGPSFMPPRRGELCLRPQSTLLKGGPGCAPQASRTGPSPVCRTHPLGPRHGVGQV</sequence>
<organism evidence="1 2">
    <name type="scientific">Ixodes persulcatus</name>
    <name type="common">Taiga tick</name>
    <dbReference type="NCBI Taxonomy" id="34615"/>
    <lineage>
        <taxon>Eukaryota</taxon>
        <taxon>Metazoa</taxon>
        <taxon>Ecdysozoa</taxon>
        <taxon>Arthropoda</taxon>
        <taxon>Chelicerata</taxon>
        <taxon>Arachnida</taxon>
        <taxon>Acari</taxon>
        <taxon>Parasitiformes</taxon>
        <taxon>Ixodida</taxon>
        <taxon>Ixodoidea</taxon>
        <taxon>Ixodidae</taxon>
        <taxon>Ixodinae</taxon>
        <taxon>Ixodes</taxon>
    </lineage>
</organism>
<comment type="caution">
    <text evidence="1">The sequence shown here is derived from an EMBL/GenBank/DDBJ whole genome shotgun (WGS) entry which is preliminary data.</text>
</comment>
<reference evidence="1 2" key="1">
    <citation type="journal article" date="2020" name="Cell">
        <title>Large-Scale Comparative Analyses of Tick Genomes Elucidate Their Genetic Diversity and Vector Capacities.</title>
        <authorList>
            <consortium name="Tick Genome and Microbiome Consortium (TIGMIC)"/>
            <person name="Jia N."/>
            <person name="Wang J."/>
            <person name="Shi W."/>
            <person name="Du L."/>
            <person name="Sun Y."/>
            <person name="Zhan W."/>
            <person name="Jiang J.F."/>
            <person name="Wang Q."/>
            <person name="Zhang B."/>
            <person name="Ji P."/>
            <person name="Bell-Sakyi L."/>
            <person name="Cui X.M."/>
            <person name="Yuan T.T."/>
            <person name="Jiang B.G."/>
            <person name="Yang W.F."/>
            <person name="Lam T.T."/>
            <person name="Chang Q.C."/>
            <person name="Ding S.J."/>
            <person name="Wang X.J."/>
            <person name="Zhu J.G."/>
            <person name="Ruan X.D."/>
            <person name="Zhao L."/>
            <person name="Wei J.T."/>
            <person name="Ye R.Z."/>
            <person name="Que T.C."/>
            <person name="Du C.H."/>
            <person name="Zhou Y.H."/>
            <person name="Cheng J.X."/>
            <person name="Dai P.F."/>
            <person name="Guo W.B."/>
            <person name="Han X.H."/>
            <person name="Huang E.J."/>
            <person name="Li L.F."/>
            <person name="Wei W."/>
            <person name="Gao Y.C."/>
            <person name="Liu J.Z."/>
            <person name="Shao H.Z."/>
            <person name="Wang X."/>
            <person name="Wang C.C."/>
            <person name="Yang T.C."/>
            <person name="Huo Q.B."/>
            <person name="Li W."/>
            <person name="Chen H.Y."/>
            <person name="Chen S.E."/>
            <person name="Zhou L.G."/>
            <person name="Ni X.B."/>
            <person name="Tian J.H."/>
            <person name="Sheng Y."/>
            <person name="Liu T."/>
            <person name="Pan Y.S."/>
            <person name="Xia L.Y."/>
            <person name="Li J."/>
            <person name="Zhao F."/>
            <person name="Cao W.C."/>
        </authorList>
    </citation>
    <scope>NUCLEOTIDE SEQUENCE [LARGE SCALE GENOMIC DNA]</scope>
    <source>
        <strain evidence="1">Iper-2018</strain>
    </source>
</reference>